<gene>
    <name evidence="3" type="ORF">DMENIID0002_01340</name>
</gene>
<evidence type="ECO:0000313" key="3">
    <source>
        <dbReference type="EMBL" id="BFD45488.1"/>
    </source>
</evidence>
<sequence length="318" mass="35603">MLLYNNFIGLDIGKFNFVVAIHGKKETKEYNNNSNGITDFIKDYKKEISSALCVLETTGGYEMELLLTLCNQGFAVHRANTRKVKNFIRSFGNAAKSDSLDAKALALYGFERSERLELFKVQSEQALNLYELVGRRNDLKQMLIAEKNRFQSPRADLIKSSCVKIIEVLEEQIASITKKIDDLIAKDKLLQAKKETLQAISGIGTVVSNELIALLPKLGTLNRKQIASLVGVAPISNDSSRYSGYRRTGHGRNFVRPMLFVAAMTARDSNSELKVFYEKLINRGKKKMVAMVALMRKIIVIANAKLRDLTSSAEAIKI</sequence>
<dbReference type="GO" id="GO:0003677">
    <property type="term" value="F:DNA binding"/>
    <property type="evidence" value="ECO:0007669"/>
    <property type="project" value="InterPro"/>
</dbReference>
<evidence type="ECO:0000259" key="2">
    <source>
        <dbReference type="Pfam" id="PF02371"/>
    </source>
</evidence>
<dbReference type="PANTHER" id="PTHR33055:SF13">
    <property type="entry name" value="TRANSPOSASE"/>
    <property type="match status" value="1"/>
</dbReference>
<accession>A0AAT9G6U0</accession>
<feature type="domain" description="Transposase IS110-like N-terminal" evidence="1">
    <location>
        <begin position="8"/>
        <end position="152"/>
    </location>
</feature>
<dbReference type="InterPro" id="IPR003346">
    <property type="entry name" value="Transposase_20"/>
</dbReference>
<protein>
    <submittedName>
        <fullName evidence="3">IS110 family transposase</fullName>
    </submittedName>
</protein>
<dbReference type="AlphaFoldDB" id="A0AAT9G6U0"/>
<dbReference type="NCBIfam" id="NF033542">
    <property type="entry name" value="transpos_IS110"/>
    <property type="match status" value="1"/>
</dbReference>
<dbReference type="EMBL" id="AP029170">
    <property type="protein sequence ID" value="BFD45488.1"/>
    <property type="molecule type" value="Genomic_DNA"/>
</dbReference>
<evidence type="ECO:0000259" key="1">
    <source>
        <dbReference type="Pfam" id="PF01548"/>
    </source>
</evidence>
<dbReference type="InterPro" id="IPR047650">
    <property type="entry name" value="Transpos_IS110"/>
</dbReference>
<feature type="domain" description="Transposase IS116/IS110/IS902 C-terminal" evidence="2">
    <location>
        <begin position="195"/>
        <end position="278"/>
    </location>
</feature>
<name>A0AAT9G6U0_9RICK</name>
<dbReference type="Pfam" id="PF02371">
    <property type="entry name" value="Transposase_20"/>
    <property type="match status" value="1"/>
</dbReference>
<proteinExistence type="predicted"/>
<dbReference type="GO" id="GO:0004803">
    <property type="term" value="F:transposase activity"/>
    <property type="evidence" value="ECO:0007669"/>
    <property type="project" value="InterPro"/>
</dbReference>
<reference evidence="3" key="1">
    <citation type="submission" date="2024-01" db="EMBL/GenBank/DDBJ databases">
        <title>Sequencing the genomes of a sandfly, Sergentomyia squamirostris, and its two endosymbionts.</title>
        <authorList>
            <person name="Itokawa K."/>
            <person name="Sanjoba C."/>
        </authorList>
    </citation>
    <scope>NUCLEOTIDE SEQUENCE</scope>
    <source>
        <strain evidence="3">RiSSQ</strain>
    </source>
</reference>
<dbReference type="Pfam" id="PF01548">
    <property type="entry name" value="DEDD_Tnp_IS110"/>
    <property type="match status" value="1"/>
</dbReference>
<organism evidence="3">
    <name type="scientific">Candidatus Tisiphia endosymbiont of Sergentomyia squamirostris</name>
    <dbReference type="NCBI Taxonomy" id="3113639"/>
    <lineage>
        <taxon>Bacteria</taxon>
        <taxon>Pseudomonadati</taxon>
        <taxon>Pseudomonadota</taxon>
        <taxon>Alphaproteobacteria</taxon>
        <taxon>Rickettsiales</taxon>
        <taxon>Rickettsiaceae</taxon>
        <taxon>Rickettsieae</taxon>
        <taxon>Candidatus Tisiphia</taxon>
    </lineage>
</organism>
<dbReference type="InterPro" id="IPR002525">
    <property type="entry name" value="Transp_IS110-like_N"/>
</dbReference>
<dbReference type="GO" id="GO:0006313">
    <property type="term" value="P:DNA transposition"/>
    <property type="evidence" value="ECO:0007669"/>
    <property type="project" value="InterPro"/>
</dbReference>
<dbReference type="PANTHER" id="PTHR33055">
    <property type="entry name" value="TRANSPOSASE FOR INSERTION SEQUENCE ELEMENT IS1111A"/>
    <property type="match status" value="1"/>
</dbReference>